<keyword evidence="3" id="KW-0498">Mitosis</keyword>
<evidence type="ECO:0000256" key="7">
    <source>
        <dbReference type="PROSITE-ProRule" id="PRU00339"/>
    </source>
</evidence>
<evidence type="ECO:0000313" key="10">
    <source>
        <dbReference type="Proteomes" id="UP000492821"/>
    </source>
</evidence>
<evidence type="ECO:0000256" key="8">
    <source>
        <dbReference type="SAM" id="MobiDB-lite"/>
    </source>
</evidence>
<dbReference type="Proteomes" id="UP000492821">
    <property type="component" value="Unassembled WGS sequence"/>
</dbReference>
<keyword evidence="6" id="KW-0131">Cell cycle</keyword>
<proteinExistence type="predicted"/>
<dbReference type="Pfam" id="PF04049">
    <property type="entry name" value="ANAPC8"/>
    <property type="match status" value="1"/>
</dbReference>
<evidence type="ECO:0000256" key="6">
    <source>
        <dbReference type="ARBA" id="ARBA00023306"/>
    </source>
</evidence>
<keyword evidence="4" id="KW-0833">Ubl conjugation pathway</keyword>
<dbReference type="SMART" id="SM00028">
    <property type="entry name" value="TPR"/>
    <property type="match status" value="7"/>
</dbReference>
<evidence type="ECO:0000256" key="2">
    <source>
        <dbReference type="ARBA" id="ARBA00022737"/>
    </source>
</evidence>
<dbReference type="PANTHER" id="PTHR12558:SF10">
    <property type="entry name" value="CELL DIVISION CYCLE PROTEIN 23 HOMOLOG"/>
    <property type="match status" value="1"/>
</dbReference>
<reference evidence="11" key="2">
    <citation type="submission" date="2020-10" db="UniProtKB">
        <authorList>
            <consortium name="WormBaseParasite"/>
        </authorList>
    </citation>
    <scope>IDENTIFICATION</scope>
</reference>
<evidence type="ECO:0000313" key="11">
    <source>
        <dbReference type="WBParaSite" id="Pan_g14185.t1"/>
    </source>
</evidence>
<keyword evidence="1" id="KW-0132">Cell division</keyword>
<organism evidence="10 11">
    <name type="scientific">Panagrellus redivivus</name>
    <name type="common">Microworm</name>
    <dbReference type="NCBI Taxonomy" id="6233"/>
    <lineage>
        <taxon>Eukaryota</taxon>
        <taxon>Metazoa</taxon>
        <taxon>Ecdysozoa</taxon>
        <taxon>Nematoda</taxon>
        <taxon>Chromadorea</taxon>
        <taxon>Rhabditida</taxon>
        <taxon>Tylenchina</taxon>
        <taxon>Panagrolaimomorpha</taxon>
        <taxon>Panagrolaimoidea</taxon>
        <taxon>Panagrolaimidae</taxon>
        <taxon>Panagrellus</taxon>
    </lineage>
</organism>
<dbReference type="GO" id="GO:0045842">
    <property type="term" value="P:positive regulation of mitotic metaphase/anaphase transition"/>
    <property type="evidence" value="ECO:0007669"/>
    <property type="project" value="TreeGrafter"/>
</dbReference>
<evidence type="ECO:0000256" key="4">
    <source>
        <dbReference type="ARBA" id="ARBA00022786"/>
    </source>
</evidence>
<dbReference type="InterPro" id="IPR011990">
    <property type="entry name" value="TPR-like_helical_dom_sf"/>
</dbReference>
<name>A0A7E4UYS4_PANRE</name>
<feature type="region of interest" description="Disordered" evidence="8">
    <location>
        <begin position="583"/>
        <end position="606"/>
    </location>
</feature>
<evidence type="ECO:0000256" key="1">
    <source>
        <dbReference type="ARBA" id="ARBA00022618"/>
    </source>
</evidence>
<dbReference type="GO" id="GO:0051301">
    <property type="term" value="P:cell division"/>
    <property type="evidence" value="ECO:0007669"/>
    <property type="project" value="UniProtKB-KW"/>
</dbReference>
<dbReference type="Pfam" id="PF13432">
    <property type="entry name" value="TPR_16"/>
    <property type="match status" value="1"/>
</dbReference>
<dbReference type="GO" id="GO:0016567">
    <property type="term" value="P:protein ubiquitination"/>
    <property type="evidence" value="ECO:0007669"/>
    <property type="project" value="TreeGrafter"/>
</dbReference>
<feature type="repeat" description="TPR" evidence="7">
    <location>
        <begin position="361"/>
        <end position="394"/>
    </location>
</feature>
<dbReference type="GO" id="GO:0005680">
    <property type="term" value="C:anaphase-promoting complex"/>
    <property type="evidence" value="ECO:0007669"/>
    <property type="project" value="InterPro"/>
</dbReference>
<dbReference type="AlphaFoldDB" id="A0A7E4UYS4"/>
<dbReference type="PANTHER" id="PTHR12558">
    <property type="entry name" value="CELL DIVISION CYCLE 16,23,27"/>
    <property type="match status" value="1"/>
</dbReference>
<dbReference type="GO" id="GO:0031145">
    <property type="term" value="P:anaphase-promoting complex-dependent catabolic process"/>
    <property type="evidence" value="ECO:0007669"/>
    <property type="project" value="TreeGrafter"/>
</dbReference>
<keyword evidence="10" id="KW-1185">Reference proteome</keyword>
<dbReference type="Gene3D" id="1.25.40.10">
    <property type="entry name" value="Tetratricopeptide repeat domain"/>
    <property type="match status" value="2"/>
</dbReference>
<evidence type="ECO:0000256" key="3">
    <source>
        <dbReference type="ARBA" id="ARBA00022776"/>
    </source>
</evidence>
<feature type="domain" description="Cdc23" evidence="9">
    <location>
        <begin position="24"/>
        <end position="235"/>
    </location>
</feature>
<sequence>MAAVGMDVDLTPAAHESPTDIATDLQWLRREALKRCLFETARWAEECLFHMPDDVFPDVVEPNVDDECEPMSIREQRKINFIQGLIQNKNVVRALYMAETKFTQPQTALKTFLLFFSAYLVHLEKSADKAFQDVVADEKLSDNLPKLLRRMHVHRKNYPEVFDCWNNYLQGLISKSVGNRDAAVNLFVEAIKQDARCWPAWEELATMVCERSEITFHSVPTMHWYYKMFVARAYRQIDLLRNAIDVYEYIGKHSLGSVPYVICENAACSAELQEHNAVFKMYQTMRKIDPYRVEGVEVFSDSMFVQELKPELFILARRVYEANRYAWQTHATLANYFSASGQNTNAWQSLQTAIKLSPKNHLLYIILGHLYMELRKPIDAISSYTKAIALNPNDYRGYYGLGQTYEIFKYVDFAVMNYEKAHRCRPNDSRCLVAMGVMYYKLRRHLDAEKAFIQAFKCGDVQGNALCKLANLFEDLNKVEKAAKAYKTFLKVYGGETGHGDPLQIAQANAFLAQYSYDKGQFDEAEEFANACVHVDSCKEKALALQQKIRIANKRVAERREDVTAVSQEDTAVTFDFRADASADRVPTDDEVDDMNLGSDEEISFS</sequence>
<reference evidence="10" key="1">
    <citation type="journal article" date="2013" name="Genetics">
        <title>The draft genome and transcriptome of Panagrellus redivivus are shaped by the harsh demands of a free-living lifestyle.</title>
        <authorList>
            <person name="Srinivasan J."/>
            <person name="Dillman A.R."/>
            <person name="Macchietto M.G."/>
            <person name="Heikkinen L."/>
            <person name="Lakso M."/>
            <person name="Fracchia K.M."/>
            <person name="Antoshechkin I."/>
            <person name="Mortazavi A."/>
            <person name="Wong G."/>
            <person name="Sternberg P.W."/>
        </authorList>
    </citation>
    <scope>NUCLEOTIDE SEQUENCE [LARGE SCALE GENOMIC DNA]</scope>
    <source>
        <strain evidence="10">MT8872</strain>
    </source>
</reference>
<dbReference type="InterPro" id="IPR019734">
    <property type="entry name" value="TPR_rpt"/>
</dbReference>
<dbReference type="PROSITE" id="PS50005">
    <property type="entry name" value="TPR"/>
    <property type="match status" value="1"/>
</dbReference>
<protein>
    <submittedName>
        <fullName evidence="11">TPR_REGION domain-containing protein</fullName>
    </submittedName>
</protein>
<accession>A0A7E4UYS4</accession>
<keyword evidence="5 7" id="KW-0802">TPR repeat</keyword>
<dbReference type="SUPFAM" id="SSF48452">
    <property type="entry name" value="TPR-like"/>
    <property type="match status" value="1"/>
</dbReference>
<dbReference type="Pfam" id="PF13181">
    <property type="entry name" value="TPR_8"/>
    <property type="match status" value="1"/>
</dbReference>
<feature type="compositionally biased region" description="Acidic residues" evidence="8">
    <location>
        <begin position="589"/>
        <end position="606"/>
    </location>
</feature>
<dbReference type="WBParaSite" id="Pan_g14185.t1">
    <property type="protein sequence ID" value="Pan_g14185.t1"/>
    <property type="gene ID" value="Pan_g14185"/>
</dbReference>
<evidence type="ECO:0000256" key="5">
    <source>
        <dbReference type="ARBA" id="ARBA00022803"/>
    </source>
</evidence>
<keyword evidence="2" id="KW-0677">Repeat</keyword>
<dbReference type="InterPro" id="IPR007192">
    <property type="entry name" value="APC8"/>
</dbReference>
<evidence type="ECO:0000259" key="9">
    <source>
        <dbReference type="Pfam" id="PF04049"/>
    </source>
</evidence>